<evidence type="ECO:0000313" key="2">
    <source>
        <dbReference type="Proteomes" id="UP000593562"/>
    </source>
</evidence>
<sequence>MAKPEFWLPTGFIVDKDSAMETEILKKNASKADVAPSLSFPMEFPYEFDSFGSSCSALSSPGESVVGCIETESCGEEDFLMTGLTRRLNQSSISETRKIGPKPESMWVMAGSPESTLSGARQLSVSSNGSSSGVSPPMTPFGERYNTWDLIYEAAGQVARLKMTNEAPKFYSSNFQARLGPRESHGPARSQNQVTGVIDTSHSDFCEAHGFTHNVSQQMNLQYQRARLEQLVKQRQHKQRQCASVWAKQVDLNLQLQNQQIQSAAQRASGFQTGRCGNPVTVGVPQSAWPRLLQSPLHQSQQFAAQSQHLNPGMKAIVPGGSGVKRVCAGTGVFLPRRYGNNNPQPCKKTGYSAATLPVKVVHSHPHTQAAFNTVLPSEYEALVARRNAVLTLQKRMLQQENHDLGLPQEWAY</sequence>
<name>A0A7J7CWG7_TRIWF</name>
<dbReference type="PANTHER" id="PTHR33356">
    <property type="entry name" value="TIP41-LIKE PROTEIN"/>
    <property type="match status" value="1"/>
</dbReference>
<accession>A0A7J7CWG7</accession>
<dbReference type="OrthoDB" id="1060058at2759"/>
<gene>
    <name evidence="1" type="ORF">HS088_TW13G01381</name>
</gene>
<dbReference type="InParanoid" id="A0A7J7CWG7"/>
<dbReference type="PANTHER" id="PTHR33356:SF17">
    <property type="entry name" value="TPX2 CENTRAL DOMAIN-CONTAINING PROTEIN"/>
    <property type="match status" value="1"/>
</dbReference>
<dbReference type="AlphaFoldDB" id="A0A7J7CWG7"/>
<proteinExistence type="predicted"/>
<organism evidence="1 2">
    <name type="scientific">Tripterygium wilfordii</name>
    <name type="common">Thunder God vine</name>
    <dbReference type="NCBI Taxonomy" id="458696"/>
    <lineage>
        <taxon>Eukaryota</taxon>
        <taxon>Viridiplantae</taxon>
        <taxon>Streptophyta</taxon>
        <taxon>Embryophyta</taxon>
        <taxon>Tracheophyta</taxon>
        <taxon>Spermatophyta</taxon>
        <taxon>Magnoliopsida</taxon>
        <taxon>eudicotyledons</taxon>
        <taxon>Gunneridae</taxon>
        <taxon>Pentapetalae</taxon>
        <taxon>rosids</taxon>
        <taxon>fabids</taxon>
        <taxon>Celastrales</taxon>
        <taxon>Celastraceae</taxon>
        <taxon>Tripterygium</taxon>
    </lineage>
</organism>
<dbReference type="FunCoup" id="A0A7J7CWG7">
    <property type="interactions" value="488"/>
</dbReference>
<reference evidence="1 2" key="1">
    <citation type="journal article" date="2020" name="Nat. Commun.">
        <title>Genome of Tripterygium wilfordii and identification of cytochrome P450 involved in triptolide biosynthesis.</title>
        <authorList>
            <person name="Tu L."/>
            <person name="Su P."/>
            <person name="Zhang Z."/>
            <person name="Gao L."/>
            <person name="Wang J."/>
            <person name="Hu T."/>
            <person name="Zhou J."/>
            <person name="Zhang Y."/>
            <person name="Zhao Y."/>
            <person name="Liu Y."/>
            <person name="Song Y."/>
            <person name="Tong Y."/>
            <person name="Lu Y."/>
            <person name="Yang J."/>
            <person name="Xu C."/>
            <person name="Jia M."/>
            <person name="Peters R.J."/>
            <person name="Huang L."/>
            <person name="Gao W."/>
        </authorList>
    </citation>
    <scope>NUCLEOTIDE SEQUENCE [LARGE SCALE GENOMIC DNA]</scope>
    <source>
        <strain evidence="2">cv. XIE 37</strain>
        <tissue evidence="1">Leaf</tissue>
    </source>
</reference>
<dbReference type="Proteomes" id="UP000593562">
    <property type="component" value="Unassembled WGS sequence"/>
</dbReference>
<comment type="caution">
    <text evidence="1">The sequence shown here is derived from an EMBL/GenBank/DDBJ whole genome shotgun (WGS) entry which is preliminary data.</text>
</comment>
<evidence type="ECO:0000313" key="1">
    <source>
        <dbReference type="EMBL" id="KAF5738482.1"/>
    </source>
</evidence>
<keyword evidence="2" id="KW-1185">Reference proteome</keyword>
<dbReference type="EMBL" id="JAAARO010000013">
    <property type="protein sequence ID" value="KAF5738482.1"/>
    <property type="molecule type" value="Genomic_DNA"/>
</dbReference>
<protein>
    <submittedName>
        <fullName evidence="1">Uncharacterized protein</fullName>
    </submittedName>
</protein>